<dbReference type="InterPro" id="IPR032675">
    <property type="entry name" value="LRR_dom_sf"/>
</dbReference>
<dbReference type="CDD" id="cd14066">
    <property type="entry name" value="STKc_IRAK"/>
    <property type="match status" value="1"/>
</dbReference>
<feature type="chain" id="PRO_5012847172" evidence="15">
    <location>
        <begin position="25"/>
        <end position="903"/>
    </location>
</feature>
<dbReference type="InterPro" id="IPR000719">
    <property type="entry name" value="Prot_kinase_dom"/>
</dbReference>
<dbReference type="Proteomes" id="UP000054558">
    <property type="component" value="Unassembled WGS sequence"/>
</dbReference>
<feature type="binding site" evidence="12">
    <location>
        <position position="556"/>
    </location>
    <ligand>
        <name>ATP</name>
        <dbReference type="ChEBI" id="CHEBI:30616"/>
    </ligand>
</feature>
<evidence type="ECO:0000313" key="17">
    <source>
        <dbReference type="EMBL" id="GAQ90299.1"/>
    </source>
</evidence>
<dbReference type="GO" id="GO:0016020">
    <property type="term" value="C:membrane"/>
    <property type="evidence" value="ECO:0007669"/>
    <property type="project" value="UniProtKB-SubCell"/>
</dbReference>
<dbReference type="Pfam" id="PF00560">
    <property type="entry name" value="LRR_1"/>
    <property type="match status" value="1"/>
</dbReference>
<dbReference type="OrthoDB" id="1890790at2759"/>
<proteinExistence type="inferred from homology"/>
<comment type="subcellular location">
    <subcellularLocation>
        <location evidence="1">Membrane</location>
    </subcellularLocation>
</comment>
<evidence type="ECO:0000256" key="7">
    <source>
        <dbReference type="ARBA" id="ARBA00022741"/>
    </source>
</evidence>
<evidence type="ECO:0000256" key="1">
    <source>
        <dbReference type="ARBA" id="ARBA00004370"/>
    </source>
</evidence>
<keyword evidence="10 14" id="KW-1133">Transmembrane helix</keyword>
<keyword evidence="4" id="KW-0808">Transferase</keyword>
<name>A0A1Y1ILH6_KLENI</name>
<dbReference type="PROSITE" id="PS00107">
    <property type="entry name" value="PROTEIN_KINASE_ATP"/>
    <property type="match status" value="1"/>
</dbReference>
<dbReference type="PROSITE" id="PS51257">
    <property type="entry name" value="PROKAR_LIPOPROTEIN"/>
    <property type="match status" value="1"/>
</dbReference>
<evidence type="ECO:0000256" key="12">
    <source>
        <dbReference type="PROSITE-ProRule" id="PRU10141"/>
    </source>
</evidence>
<keyword evidence="8 17" id="KW-0418">Kinase</keyword>
<dbReference type="InterPro" id="IPR013210">
    <property type="entry name" value="LRR_N_plant-typ"/>
</dbReference>
<dbReference type="GO" id="GO:0045088">
    <property type="term" value="P:regulation of innate immune response"/>
    <property type="evidence" value="ECO:0000318"/>
    <property type="project" value="GO_Central"/>
</dbReference>
<dbReference type="SUPFAM" id="SSF56112">
    <property type="entry name" value="Protein kinase-like (PK-like)"/>
    <property type="match status" value="1"/>
</dbReference>
<evidence type="ECO:0000256" key="2">
    <source>
        <dbReference type="ARBA" id="ARBA00008684"/>
    </source>
</evidence>
<feature type="domain" description="Protein kinase" evidence="16">
    <location>
        <begin position="528"/>
        <end position="808"/>
    </location>
</feature>
<evidence type="ECO:0000256" key="6">
    <source>
        <dbReference type="ARBA" id="ARBA00022737"/>
    </source>
</evidence>
<protein>
    <submittedName>
        <fullName evidence="17">Protein kinase</fullName>
    </submittedName>
</protein>
<evidence type="ECO:0000259" key="16">
    <source>
        <dbReference type="PROSITE" id="PS50011"/>
    </source>
</evidence>
<evidence type="ECO:0000256" key="15">
    <source>
        <dbReference type="SAM" id="SignalP"/>
    </source>
</evidence>
<evidence type="ECO:0000256" key="5">
    <source>
        <dbReference type="ARBA" id="ARBA00022692"/>
    </source>
</evidence>
<keyword evidence="18" id="KW-1185">Reference proteome</keyword>
<dbReference type="AlphaFoldDB" id="A0A1Y1ILH6"/>
<evidence type="ECO:0000256" key="8">
    <source>
        <dbReference type="ARBA" id="ARBA00022777"/>
    </source>
</evidence>
<accession>A0A1Y1ILH6</accession>
<organism evidence="17 18">
    <name type="scientific">Klebsormidium nitens</name>
    <name type="common">Green alga</name>
    <name type="synonym">Ulothrix nitens</name>
    <dbReference type="NCBI Taxonomy" id="105231"/>
    <lineage>
        <taxon>Eukaryota</taxon>
        <taxon>Viridiplantae</taxon>
        <taxon>Streptophyta</taxon>
        <taxon>Klebsormidiophyceae</taxon>
        <taxon>Klebsormidiales</taxon>
        <taxon>Klebsormidiaceae</taxon>
        <taxon>Klebsormidium</taxon>
    </lineage>
</organism>
<keyword evidence="11 14" id="KW-0472">Membrane</keyword>
<sequence>MLGHARRWMTIAILVTGLAIGACGDTLPADVRALQGLLSELGAPVTLAGSWQGQDPCATKWRGIVCDMGSPQKVVTLDLSGLRLYGAIPPSVGLLVNLQNLYLARNGFSRSIPVAVGSLGQLQSFDVSNNSLSGTVPAILAALPLTALYLQGNSFLPPLPAELNRILTLKVDPYLLSAAPAPAPAEAEPLYAPNPIPNLGAPNPFPFLGNQPNSRDPVLATNGSQTGGPLVGVPSTTPNASAGGCTEGPWTCFCNGGLPGQQQCNGTRGSFEPCNCTATTCMACPAGTVVRPTQGPACDCVAALLLQLKLHNATLSAFTTADESAFLTNLAATLGVQPQQLTVSLREAGSVILTVLLTPLTGLALPTSAAATVRTTLGAVGSDPVYGPYDVMLVQDQGSSARAVSPSAALVAGGHSFAKTTPFWIGMLVLNAAAIASVVGALLYCRHRRGKKGKQLTSFRHFVHHQHSVSAEKPTHSVSPAESAVDPSLNFSFGLRRGLSGVPHDEGGPDIVARYFSFDELHQATGGFDALHRIGHGGSSIVYRGKLKDGRTVAVKQLSVSSLAGVGDREFLLEVALLSRLHHCHLVQLVGYCGDAHERLLVYEYMPAGTLREHLNAPNGRVLDWPTRLQIALGAARGLEYLHEAANPRVIHRDFKSSNILLDKKLRAKVSDFGMAKQMAEGSPLASPHLTQVLGTFGYFAPEYAMMGRATTKSDIFSFGVVLLELISGRAPVDMSRPRGQESLVLWASPLLHDEQRVLAEVADPGLAGRFSPQDLQRLALLALACLQPDPEQRPRMPAVVQSIQTLLPENQPARSGPSSWAREVSDRLTQSFDPPASRRSSWGKRGMARPLVSGASASTSSHSSASPSQTSDQKSTSSIGEAIRKTWVEVTSKLKPEDGSQA</sequence>
<gene>
    <name evidence="17" type="ORF">KFL_006240020</name>
</gene>
<evidence type="ECO:0000256" key="14">
    <source>
        <dbReference type="SAM" id="Phobius"/>
    </source>
</evidence>
<feature type="signal peptide" evidence="15">
    <location>
        <begin position="1"/>
        <end position="24"/>
    </location>
</feature>
<feature type="region of interest" description="Disordered" evidence="13">
    <location>
        <begin position="808"/>
        <end position="883"/>
    </location>
</feature>
<keyword evidence="3" id="KW-0433">Leucine-rich repeat</keyword>
<dbReference type="InterPro" id="IPR001611">
    <property type="entry name" value="Leu-rich_rpt"/>
</dbReference>
<keyword evidence="7 12" id="KW-0547">Nucleotide-binding</keyword>
<dbReference type="OMA" id="WFLIDER"/>
<evidence type="ECO:0000256" key="9">
    <source>
        <dbReference type="ARBA" id="ARBA00022840"/>
    </source>
</evidence>
<dbReference type="PROSITE" id="PS00108">
    <property type="entry name" value="PROTEIN_KINASE_ST"/>
    <property type="match status" value="1"/>
</dbReference>
<feature type="compositionally biased region" description="Low complexity" evidence="13">
    <location>
        <begin position="854"/>
        <end position="876"/>
    </location>
</feature>
<evidence type="ECO:0000256" key="11">
    <source>
        <dbReference type="ARBA" id="ARBA00023136"/>
    </source>
</evidence>
<feature type="compositionally biased region" description="Polar residues" evidence="13">
    <location>
        <begin position="808"/>
        <end position="819"/>
    </location>
</feature>
<evidence type="ECO:0000256" key="3">
    <source>
        <dbReference type="ARBA" id="ARBA00022614"/>
    </source>
</evidence>
<dbReference type="PANTHER" id="PTHR47989:SF61">
    <property type="entry name" value="PROTEIN KINASE DOMAIN-CONTAINING PROTEIN"/>
    <property type="match status" value="1"/>
</dbReference>
<keyword evidence="6" id="KW-0677">Repeat</keyword>
<dbReference type="STRING" id="105231.A0A1Y1ILH6"/>
<dbReference type="FunFam" id="3.30.200.20:FF:000415">
    <property type="entry name" value="receptor-like serine/threonine-protein kinase NCRK"/>
    <property type="match status" value="1"/>
</dbReference>
<evidence type="ECO:0000256" key="13">
    <source>
        <dbReference type="SAM" id="MobiDB-lite"/>
    </source>
</evidence>
<dbReference type="Gene3D" id="1.10.510.10">
    <property type="entry name" value="Transferase(Phosphotransferase) domain 1"/>
    <property type="match status" value="1"/>
</dbReference>
<dbReference type="Pfam" id="PF00069">
    <property type="entry name" value="Pkinase"/>
    <property type="match status" value="1"/>
</dbReference>
<dbReference type="Gene3D" id="3.30.200.20">
    <property type="entry name" value="Phosphorylase Kinase, domain 1"/>
    <property type="match status" value="1"/>
</dbReference>
<dbReference type="FunFam" id="1.10.510.10:FF:000095">
    <property type="entry name" value="protein STRUBBELIG-RECEPTOR FAMILY 8"/>
    <property type="match status" value="1"/>
</dbReference>
<comment type="similarity">
    <text evidence="2">Belongs to the protein kinase superfamily. Ser/Thr protein kinase family.</text>
</comment>
<dbReference type="PANTHER" id="PTHR47989">
    <property type="entry name" value="OS01G0750732 PROTEIN"/>
    <property type="match status" value="1"/>
</dbReference>
<dbReference type="SUPFAM" id="SSF52058">
    <property type="entry name" value="L domain-like"/>
    <property type="match status" value="1"/>
</dbReference>
<dbReference type="InterPro" id="IPR008271">
    <property type="entry name" value="Ser/Thr_kinase_AS"/>
</dbReference>
<reference evidence="17 18" key="1">
    <citation type="journal article" date="2014" name="Nat. Commun.">
        <title>Klebsormidium flaccidum genome reveals primary factors for plant terrestrial adaptation.</title>
        <authorList>
            <person name="Hori K."/>
            <person name="Maruyama F."/>
            <person name="Fujisawa T."/>
            <person name="Togashi T."/>
            <person name="Yamamoto N."/>
            <person name="Seo M."/>
            <person name="Sato S."/>
            <person name="Yamada T."/>
            <person name="Mori H."/>
            <person name="Tajima N."/>
            <person name="Moriyama T."/>
            <person name="Ikeuchi M."/>
            <person name="Watanabe M."/>
            <person name="Wada H."/>
            <person name="Kobayashi K."/>
            <person name="Saito M."/>
            <person name="Masuda T."/>
            <person name="Sasaki-Sekimoto Y."/>
            <person name="Mashiguchi K."/>
            <person name="Awai K."/>
            <person name="Shimojima M."/>
            <person name="Masuda S."/>
            <person name="Iwai M."/>
            <person name="Nobusawa T."/>
            <person name="Narise T."/>
            <person name="Kondo S."/>
            <person name="Saito H."/>
            <person name="Sato R."/>
            <person name="Murakawa M."/>
            <person name="Ihara Y."/>
            <person name="Oshima-Yamada Y."/>
            <person name="Ohtaka K."/>
            <person name="Satoh M."/>
            <person name="Sonobe K."/>
            <person name="Ishii M."/>
            <person name="Ohtani R."/>
            <person name="Kanamori-Sato M."/>
            <person name="Honoki R."/>
            <person name="Miyazaki D."/>
            <person name="Mochizuki H."/>
            <person name="Umetsu J."/>
            <person name="Higashi K."/>
            <person name="Shibata D."/>
            <person name="Kamiya Y."/>
            <person name="Sato N."/>
            <person name="Nakamura Y."/>
            <person name="Tabata S."/>
            <person name="Ida S."/>
            <person name="Kurokawa K."/>
            <person name="Ohta H."/>
        </authorList>
    </citation>
    <scope>NUCLEOTIDE SEQUENCE [LARGE SCALE GENOMIC DNA]</scope>
    <source>
        <strain evidence="17 18">NIES-2285</strain>
    </source>
</reference>
<dbReference type="InterPro" id="IPR011009">
    <property type="entry name" value="Kinase-like_dom_sf"/>
</dbReference>
<keyword evidence="9 12" id="KW-0067">ATP-binding</keyword>
<dbReference type="Gene3D" id="3.80.10.10">
    <property type="entry name" value="Ribonuclease Inhibitor"/>
    <property type="match status" value="1"/>
</dbReference>
<keyword evidence="5 14" id="KW-0812">Transmembrane</keyword>
<keyword evidence="15" id="KW-0732">Signal</keyword>
<dbReference type="InterPro" id="IPR017441">
    <property type="entry name" value="Protein_kinase_ATP_BS"/>
</dbReference>
<dbReference type="Pfam" id="PF08263">
    <property type="entry name" value="LRRNT_2"/>
    <property type="match status" value="1"/>
</dbReference>
<evidence type="ECO:0000256" key="10">
    <source>
        <dbReference type="ARBA" id="ARBA00022989"/>
    </source>
</evidence>
<dbReference type="FunFam" id="3.80.10.10:FF:000129">
    <property type="entry name" value="Leucine-rich repeat receptor-like kinase"/>
    <property type="match status" value="1"/>
</dbReference>
<dbReference type="GO" id="GO:0005524">
    <property type="term" value="F:ATP binding"/>
    <property type="evidence" value="ECO:0007669"/>
    <property type="project" value="UniProtKB-UniRule"/>
</dbReference>
<feature type="transmembrane region" description="Helical" evidence="14">
    <location>
        <begin position="423"/>
        <end position="445"/>
    </location>
</feature>
<evidence type="ECO:0000256" key="4">
    <source>
        <dbReference type="ARBA" id="ARBA00022679"/>
    </source>
</evidence>
<evidence type="ECO:0000313" key="18">
    <source>
        <dbReference type="Proteomes" id="UP000054558"/>
    </source>
</evidence>
<dbReference type="PROSITE" id="PS50011">
    <property type="entry name" value="PROTEIN_KINASE_DOM"/>
    <property type="match status" value="1"/>
</dbReference>
<dbReference type="EMBL" id="DF237573">
    <property type="protein sequence ID" value="GAQ90299.1"/>
    <property type="molecule type" value="Genomic_DNA"/>
</dbReference>
<dbReference type="GO" id="GO:0004672">
    <property type="term" value="F:protein kinase activity"/>
    <property type="evidence" value="ECO:0000318"/>
    <property type="project" value="GO_Central"/>
</dbReference>